<dbReference type="InterPro" id="IPR003489">
    <property type="entry name" value="RHF/RaiA"/>
</dbReference>
<protein>
    <submittedName>
        <fullName evidence="1">Ribosome-associated translation inhibitor RaiA</fullName>
    </submittedName>
</protein>
<proteinExistence type="predicted"/>
<dbReference type="CDD" id="cd00552">
    <property type="entry name" value="RaiA"/>
    <property type="match status" value="1"/>
</dbReference>
<dbReference type="AlphaFoldDB" id="A0A4Q5HLH5"/>
<dbReference type="Gene3D" id="3.30.160.100">
    <property type="entry name" value="Ribosome hibernation promotion factor-like"/>
    <property type="match status" value="1"/>
</dbReference>
<name>A0A4Q5HLH5_9BACE</name>
<dbReference type="SUPFAM" id="SSF69754">
    <property type="entry name" value="Ribosome binding protein Y (YfiA homologue)"/>
    <property type="match status" value="1"/>
</dbReference>
<dbReference type="OrthoDB" id="9808702at2"/>
<gene>
    <name evidence="1" type="primary">raiA</name>
    <name evidence="1" type="ORF">EAJ06_01175</name>
</gene>
<dbReference type="InterPro" id="IPR036567">
    <property type="entry name" value="RHF-like"/>
</dbReference>
<dbReference type="Proteomes" id="UP000291191">
    <property type="component" value="Unassembled WGS sequence"/>
</dbReference>
<sequence length="99" mass="11395">MEVRIQSIHFDASEQLQVFIQKKVAKLEKYYDDIKKVEVSLKVVKPETAENKEAGVKVIVPSGDFYASKICDTFEEAIDLSVEAIEKQLVKYKEKQRSK</sequence>
<reference evidence="1 2" key="1">
    <citation type="journal article" date="2019" name="Science, e1252229">
        <title>Invertible promoters mediate bacterial phase variation, antibiotic resistance, and host adaptation in the gut.</title>
        <authorList>
            <person name="Jiang X."/>
            <person name="Hall A.B."/>
            <person name="Arthur T.D."/>
            <person name="Plichta D.R."/>
            <person name="Covington C.T."/>
            <person name="Poyet M."/>
            <person name="Crothers J."/>
            <person name="Moses P.L."/>
            <person name="Tolonen A.C."/>
            <person name="Vlamakis H."/>
            <person name="Alm E.J."/>
            <person name="Xavier R.J."/>
        </authorList>
    </citation>
    <scope>NUCLEOTIDE SEQUENCE [LARGE SCALE GENOMIC DNA]</scope>
    <source>
        <strain evidence="2">bf_0095</strain>
    </source>
</reference>
<dbReference type="Pfam" id="PF02482">
    <property type="entry name" value="Ribosomal_S30AE"/>
    <property type="match status" value="1"/>
</dbReference>
<evidence type="ECO:0000313" key="1">
    <source>
        <dbReference type="EMBL" id="RYT83000.1"/>
    </source>
</evidence>
<keyword evidence="2" id="KW-1185">Reference proteome</keyword>
<dbReference type="NCBIfam" id="TIGR00741">
    <property type="entry name" value="yfiA"/>
    <property type="match status" value="1"/>
</dbReference>
<comment type="caution">
    <text evidence="1">The sequence shown here is derived from an EMBL/GenBank/DDBJ whole genome shotgun (WGS) entry which is preliminary data.</text>
</comment>
<organism evidence="1 2">
    <name type="scientific">Bacteroides intestinalis</name>
    <dbReference type="NCBI Taxonomy" id="329854"/>
    <lineage>
        <taxon>Bacteria</taxon>
        <taxon>Pseudomonadati</taxon>
        <taxon>Bacteroidota</taxon>
        <taxon>Bacteroidia</taxon>
        <taxon>Bacteroidales</taxon>
        <taxon>Bacteroidaceae</taxon>
        <taxon>Bacteroides</taxon>
    </lineage>
</organism>
<accession>A0A4Q5HLH5</accession>
<dbReference type="EMBL" id="RCXO01000001">
    <property type="protein sequence ID" value="RYT83000.1"/>
    <property type="molecule type" value="Genomic_DNA"/>
</dbReference>
<dbReference type="RefSeq" id="WP_117691258.1">
    <property type="nucleotide sequence ID" value="NZ_JADMUC010000020.1"/>
</dbReference>
<evidence type="ECO:0000313" key="2">
    <source>
        <dbReference type="Proteomes" id="UP000291191"/>
    </source>
</evidence>